<evidence type="ECO:0000256" key="4">
    <source>
        <dbReference type="ARBA" id="ARBA00022642"/>
    </source>
</evidence>
<gene>
    <name evidence="10 11" type="primary">HAAO</name>
</gene>
<dbReference type="InterPro" id="IPR010329">
    <property type="entry name" value="3hydroanth_dOase"/>
</dbReference>
<keyword evidence="3 10" id="KW-0963">Cytoplasm</keyword>
<dbReference type="CTD" id="23498"/>
<feature type="binding site" evidence="10">
    <location>
        <position position="106"/>
    </location>
    <ligand>
        <name>substrate</name>
    </ligand>
</feature>
<comment type="caution">
    <text evidence="10">Lacks conserved residue(s) required for the propagation of feature annotation.</text>
</comment>
<evidence type="ECO:0000256" key="6">
    <source>
        <dbReference type="ARBA" id="ARBA00022964"/>
    </source>
</evidence>
<accession>A0A8D2Q3G2</accession>
<feature type="binding site" evidence="10">
    <location>
        <position position="96"/>
    </location>
    <ligand>
        <name>substrate</name>
    </ligand>
</feature>
<organism evidence="11 12">
    <name type="scientific">Varanus komodoensis</name>
    <name type="common">Komodo dragon</name>
    <dbReference type="NCBI Taxonomy" id="61221"/>
    <lineage>
        <taxon>Eukaryota</taxon>
        <taxon>Metazoa</taxon>
        <taxon>Chordata</taxon>
        <taxon>Craniata</taxon>
        <taxon>Vertebrata</taxon>
        <taxon>Euteleostomi</taxon>
        <taxon>Lepidosauria</taxon>
        <taxon>Squamata</taxon>
        <taxon>Bifurcata</taxon>
        <taxon>Unidentata</taxon>
        <taxon>Episquamata</taxon>
        <taxon>Toxicofera</taxon>
        <taxon>Anguimorpha</taxon>
        <taxon>Paleoanguimorpha</taxon>
        <taxon>Varanoidea</taxon>
        <taxon>Varanidae</taxon>
        <taxon>Varanus</taxon>
    </lineage>
</organism>
<evidence type="ECO:0000256" key="1">
    <source>
        <dbReference type="ARBA" id="ARBA00001954"/>
    </source>
</evidence>
<evidence type="ECO:0000313" key="11">
    <source>
        <dbReference type="Ensembl" id="ENSVKKP00000016996.1"/>
    </source>
</evidence>
<evidence type="ECO:0000313" key="12">
    <source>
        <dbReference type="Proteomes" id="UP000694545"/>
    </source>
</evidence>
<protein>
    <recommendedName>
        <fullName evidence="10">3-hydroxyanthranilate 3,4-dioxygenase</fullName>
        <ecNumber evidence="10">1.13.11.6</ecNumber>
    </recommendedName>
    <alternativeName>
        <fullName evidence="10">3-hydroxyanthranilate oxygenase</fullName>
        <shortName evidence="10">3-HAO</shortName>
    </alternativeName>
    <alternativeName>
        <fullName evidence="10">3-hydroxyanthranilic acid dioxygenase</fullName>
        <shortName evidence="10">HAD</shortName>
    </alternativeName>
</protein>
<feature type="region of interest" description="Domain A (catalytic)" evidence="10">
    <location>
        <begin position="1"/>
        <end position="205"/>
    </location>
</feature>
<evidence type="ECO:0000256" key="2">
    <source>
        <dbReference type="ARBA" id="ARBA00002752"/>
    </source>
</evidence>
<dbReference type="GO" id="GO:0008198">
    <property type="term" value="F:ferrous iron binding"/>
    <property type="evidence" value="ECO:0007669"/>
    <property type="project" value="UniProtKB-UniRule"/>
</dbReference>
<dbReference type="FunFam" id="2.60.120.10:FF:000077">
    <property type="entry name" value="3-hydroxyanthranilate 3,4-dioxygenase"/>
    <property type="match status" value="1"/>
</dbReference>
<comment type="function">
    <text evidence="2 10">Catalyzes the oxidative ring opening of 3-hydroxyanthranilate to 2-amino-3-carboxymuconate semialdehyde, which spontaneously cyclizes to quinolinate.</text>
</comment>
<dbReference type="KEGG" id="vko:123022804"/>
<dbReference type="SUPFAM" id="SSF51182">
    <property type="entry name" value="RmlC-like cupins"/>
    <property type="match status" value="2"/>
</dbReference>
<dbReference type="GeneID" id="123022804"/>
<comment type="pathway">
    <text evidence="10">Cofactor biosynthesis; NAD(+) biosynthesis; quinolinate from L-kynurenine: step 3/3.</text>
</comment>
<keyword evidence="8 10" id="KW-0408">Iron</keyword>
<dbReference type="RefSeq" id="XP_044284782.1">
    <property type="nucleotide sequence ID" value="XM_044428847.1"/>
</dbReference>
<keyword evidence="5 10" id="KW-0479">Metal-binding</keyword>
<evidence type="ECO:0000256" key="8">
    <source>
        <dbReference type="ARBA" id="ARBA00023004"/>
    </source>
</evidence>
<name>A0A8D2Q3G2_VARKO</name>
<dbReference type="GO" id="GO:0034354">
    <property type="term" value="P:'de novo' NAD+ biosynthetic process from L-tryptophan"/>
    <property type="evidence" value="ECO:0007669"/>
    <property type="project" value="UniProtKB-UniRule"/>
</dbReference>
<comment type="similarity">
    <text evidence="10">Belongs to the 3-HAO family.</text>
</comment>
<dbReference type="HAMAP" id="MF_00825">
    <property type="entry name" value="3_HAO"/>
    <property type="match status" value="1"/>
</dbReference>
<feature type="binding site" evidence="10">
    <location>
        <position position="54"/>
    </location>
    <ligand>
        <name>substrate</name>
    </ligand>
</feature>
<sequence>MEKLLVNVKKWVEENRDAFLPPVCNKLMHRRQLNIMFVGGPNQRKDYHIEEGEELFYQLEGDMCLKIIENGKHKDIYIKEGEMFLLPARIPHSPQRYANTVGLVVERKRLQTETDGLRYYVGESTDVLFERWFYCDDLGTQLGPLIQEFFNSKQYQTGKPNPDELMKEIPFPLNDARVMDPFSLKDWLKDHQKDIAEKKSWRLFGGNFETEKSISPQEAVDFEARSEEKVQVIIFGSGITKEGGKNADIWIWQMEGTSLVTFDSRTLSLAAGDSLLVPAQTKFQWTRAEGSIALYVVQDPMQKRPYA</sequence>
<evidence type="ECO:0000256" key="9">
    <source>
        <dbReference type="ARBA" id="ARBA00052793"/>
    </source>
</evidence>
<keyword evidence="7 10" id="KW-0560">Oxidoreductase</keyword>
<evidence type="ECO:0000256" key="10">
    <source>
        <dbReference type="HAMAP-Rule" id="MF_03019"/>
    </source>
</evidence>
<comment type="subcellular location">
    <subcellularLocation>
        <location evidence="10">Cytoplasm</location>
    </subcellularLocation>
</comment>
<dbReference type="PANTHER" id="PTHR15497:SF1">
    <property type="entry name" value="3-HYDROXYANTHRANILATE 3,4-DIOXYGENASE"/>
    <property type="match status" value="1"/>
</dbReference>
<proteinExistence type="inferred from homology"/>
<keyword evidence="4 10" id="KW-0662">Pyridine nucleotide biosynthesis</keyword>
<dbReference type="GO" id="GO:0043420">
    <property type="term" value="P:anthranilate metabolic process"/>
    <property type="evidence" value="ECO:0007669"/>
    <property type="project" value="UniProtKB-UniRule"/>
</dbReference>
<dbReference type="GO" id="GO:0019805">
    <property type="term" value="P:quinolinate biosynthetic process"/>
    <property type="evidence" value="ECO:0007669"/>
    <property type="project" value="UniProtKB-UniRule"/>
</dbReference>
<keyword evidence="6 10" id="KW-0223">Dioxygenase</keyword>
<comment type="cofactor">
    <cofactor evidence="1 10">
        <name>Fe(2+)</name>
        <dbReference type="ChEBI" id="CHEBI:29033"/>
    </cofactor>
</comment>
<keyword evidence="12" id="KW-1185">Reference proteome</keyword>
<dbReference type="Pfam" id="PF06052">
    <property type="entry name" value="3-HAO"/>
    <property type="match status" value="1"/>
</dbReference>
<dbReference type="GO" id="GO:0000334">
    <property type="term" value="F:3-hydroxyanthranilate 3,4-dioxygenase activity"/>
    <property type="evidence" value="ECO:0007669"/>
    <property type="project" value="UniProtKB-UniRule"/>
</dbReference>
<dbReference type="OrthoDB" id="204928at2759"/>
<dbReference type="OMA" id="MWLWQLE"/>
<feature type="binding site" evidence="10">
    <location>
        <position position="54"/>
    </location>
    <ligand>
        <name>Fe cation</name>
        <dbReference type="ChEBI" id="CHEBI:24875"/>
        <note>catalytic</note>
    </ligand>
</feature>
<reference evidence="11" key="1">
    <citation type="submission" date="2025-08" db="UniProtKB">
        <authorList>
            <consortium name="Ensembl"/>
        </authorList>
    </citation>
    <scope>IDENTIFICATION</scope>
</reference>
<dbReference type="Gene3D" id="2.60.120.10">
    <property type="entry name" value="Jelly Rolls"/>
    <property type="match status" value="1"/>
</dbReference>
<dbReference type="Ensembl" id="ENSVKKT00000017419.1">
    <property type="protein sequence ID" value="ENSVKKP00000016996.1"/>
    <property type="gene ID" value="ENSVKKG00000011614.1"/>
</dbReference>
<dbReference type="InterPro" id="IPR014710">
    <property type="entry name" value="RmlC-like_jellyroll"/>
</dbReference>
<dbReference type="EC" id="1.13.11.6" evidence="10"/>
<comment type="catalytic activity">
    <reaction evidence="9 10">
        <text>3-hydroxyanthranilate + O2 = (2Z,4Z)-2-amino-3-carboxymuconate 6-semialdehyde</text>
        <dbReference type="Rhea" id="RHEA:17953"/>
        <dbReference type="ChEBI" id="CHEBI:15379"/>
        <dbReference type="ChEBI" id="CHEBI:36559"/>
        <dbReference type="ChEBI" id="CHEBI:77612"/>
        <dbReference type="EC" id="1.13.11.6"/>
    </reaction>
</comment>
<feature type="binding site" evidence="10">
    <location>
        <position position="48"/>
    </location>
    <ligand>
        <name>Fe cation</name>
        <dbReference type="ChEBI" id="CHEBI:24875"/>
        <note>catalytic</note>
    </ligand>
</feature>
<dbReference type="InterPro" id="IPR016700">
    <property type="entry name" value="3hydroanth_dOase_met"/>
</dbReference>
<reference evidence="11" key="2">
    <citation type="submission" date="2025-09" db="UniProtKB">
        <authorList>
            <consortium name="Ensembl"/>
        </authorList>
    </citation>
    <scope>IDENTIFICATION</scope>
</reference>
<dbReference type="GO" id="GO:0006569">
    <property type="term" value="P:L-tryptophan catabolic process"/>
    <property type="evidence" value="ECO:0007669"/>
    <property type="project" value="UniProtKB-UniRule"/>
</dbReference>
<dbReference type="Proteomes" id="UP000694545">
    <property type="component" value="Unplaced"/>
</dbReference>
<feature type="binding site" evidence="10">
    <location>
        <position position="92"/>
    </location>
    <ligand>
        <name>Fe cation</name>
        <dbReference type="ChEBI" id="CHEBI:24875"/>
        <note>catalytic</note>
    </ligand>
</feature>
<dbReference type="CDD" id="cd06123">
    <property type="entry name" value="cupin_HAO"/>
    <property type="match status" value="1"/>
</dbReference>
<comment type="subunit">
    <text evidence="10">Monomer.</text>
</comment>
<dbReference type="InterPro" id="IPR011051">
    <property type="entry name" value="RmlC_Cupin_sf"/>
</dbReference>
<dbReference type="AlphaFoldDB" id="A0A8D2Q3G2"/>
<feature type="region of interest" description="Domain B" evidence="10">
    <location>
        <begin position="205"/>
        <end position="307"/>
    </location>
</feature>
<dbReference type="UniPathway" id="UPA00253">
    <property type="reaction ID" value="UER00330"/>
</dbReference>
<evidence type="ECO:0000256" key="3">
    <source>
        <dbReference type="ARBA" id="ARBA00022490"/>
    </source>
</evidence>
<feature type="binding site" evidence="10">
    <location>
        <position position="44"/>
    </location>
    <ligand>
        <name>O2</name>
        <dbReference type="ChEBI" id="CHEBI:15379"/>
    </ligand>
</feature>
<evidence type="ECO:0000256" key="5">
    <source>
        <dbReference type="ARBA" id="ARBA00022723"/>
    </source>
</evidence>
<dbReference type="PANTHER" id="PTHR15497">
    <property type="entry name" value="3-HYDROXYANTHRANILATE 3,4-DIOXYGENASE"/>
    <property type="match status" value="1"/>
</dbReference>
<dbReference type="NCBIfam" id="TIGR03037">
    <property type="entry name" value="anthran_nbaC"/>
    <property type="match status" value="1"/>
</dbReference>
<dbReference type="PIRSF" id="PIRSF017681">
    <property type="entry name" value="3hydroanth_dOase_animal"/>
    <property type="match status" value="1"/>
</dbReference>
<dbReference type="GO" id="GO:0005737">
    <property type="term" value="C:cytoplasm"/>
    <property type="evidence" value="ECO:0007669"/>
    <property type="project" value="UniProtKB-SubCell"/>
</dbReference>
<evidence type="ECO:0000256" key="7">
    <source>
        <dbReference type="ARBA" id="ARBA00023002"/>
    </source>
</evidence>